<evidence type="ECO:0000256" key="1">
    <source>
        <dbReference type="SAM" id="MobiDB-lite"/>
    </source>
</evidence>
<organism evidence="3 4">
    <name type="scientific">Heracleum sosnowskyi</name>
    <dbReference type="NCBI Taxonomy" id="360622"/>
    <lineage>
        <taxon>Eukaryota</taxon>
        <taxon>Viridiplantae</taxon>
        <taxon>Streptophyta</taxon>
        <taxon>Embryophyta</taxon>
        <taxon>Tracheophyta</taxon>
        <taxon>Spermatophyta</taxon>
        <taxon>Magnoliopsida</taxon>
        <taxon>eudicotyledons</taxon>
        <taxon>Gunneridae</taxon>
        <taxon>Pentapetalae</taxon>
        <taxon>asterids</taxon>
        <taxon>campanulids</taxon>
        <taxon>Apiales</taxon>
        <taxon>Apiaceae</taxon>
        <taxon>Apioideae</taxon>
        <taxon>apioid superclade</taxon>
        <taxon>Tordylieae</taxon>
        <taxon>Tordyliinae</taxon>
        <taxon>Heracleum</taxon>
    </lineage>
</organism>
<keyword evidence="4" id="KW-1185">Reference proteome</keyword>
<reference evidence="3" key="2">
    <citation type="submission" date="2023-05" db="EMBL/GenBank/DDBJ databases">
        <authorList>
            <person name="Schelkunov M.I."/>
        </authorList>
    </citation>
    <scope>NUCLEOTIDE SEQUENCE</scope>
    <source>
        <strain evidence="3">Hsosn_3</strain>
        <tissue evidence="3">Leaf</tissue>
    </source>
</reference>
<protein>
    <recommendedName>
        <fullName evidence="2">Protein argonaute N-terminal domain-containing protein</fullName>
    </recommendedName>
</protein>
<gene>
    <name evidence="3" type="ORF">POM88_039519</name>
</gene>
<accession>A0AAD8HCY0</accession>
<dbReference type="Proteomes" id="UP001237642">
    <property type="component" value="Unassembled WGS sequence"/>
</dbReference>
<evidence type="ECO:0000313" key="4">
    <source>
        <dbReference type="Proteomes" id="UP001237642"/>
    </source>
</evidence>
<feature type="domain" description="Protein argonaute N-terminal" evidence="2">
    <location>
        <begin position="127"/>
        <end position="195"/>
    </location>
</feature>
<name>A0AAD8HCY0_9APIA</name>
<evidence type="ECO:0000313" key="3">
    <source>
        <dbReference type="EMBL" id="KAK1363958.1"/>
    </source>
</evidence>
<feature type="compositionally biased region" description="Polar residues" evidence="1">
    <location>
        <begin position="13"/>
        <end position="23"/>
    </location>
</feature>
<proteinExistence type="predicted"/>
<feature type="region of interest" description="Disordered" evidence="1">
    <location>
        <begin position="1"/>
        <end position="23"/>
    </location>
</feature>
<dbReference type="AlphaFoldDB" id="A0AAD8HCY0"/>
<dbReference type="Pfam" id="PF16486">
    <property type="entry name" value="ArgoN"/>
    <property type="match status" value="1"/>
</dbReference>
<feature type="compositionally biased region" description="Low complexity" evidence="1">
    <location>
        <begin position="1"/>
        <end position="12"/>
    </location>
</feature>
<evidence type="ECO:0000259" key="2">
    <source>
        <dbReference type="Pfam" id="PF16486"/>
    </source>
</evidence>
<comment type="caution">
    <text evidence="3">The sequence shown here is derived from an EMBL/GenBank/DDBJ whole genome shotgun (WGS) entry which is preliminary data.</text>
</comment>
<dbReference type="EMBL" id="JAUIZM010000009">
    <property type="protein sequence ID" value="KAK1363958.1"/>
    <property type="molecule type" value="Genomic_DNA"/>
</dbReference>
<sequence length="205" mass="22980">MSQMESVSSSLSTNLQNPLLASSPKPQNFKKGLVVFFIKATTLRSLSFEEDLNFKELERMAAYTNGYDRDGHPVCYHAYADEALPPPPPVPADVVPLRVEGDSEPVVKKPPVRVPIARRGLASKGNKVQFLTNHFKVNVTNVDGHFFHYSVALFYEDGRPVKGKGIGRKVLDRVHDTYKAELEGKDFAYDGEKSLLLLELFQETR</sequence>
<reference evidence="3" key="1">
    <citation type="submission" date="2023-02" db="EMBL/GenBank/DDBJ databases">
        <title>Genome of toxic invasive species Heracleum sosnowskyi carries increased number of genes despite the absence of recent whole-genome duplications.</title>
        <authorList>
            <person name="Schelkunov M."/>
            <person name="Shtratnikova V."/>
            <person name="Makarenko M."/>
            <person name="Klepikova A."/>
            <person name="Omelchenko D."/>
            <person name="Novikova G."/>
            <person name="Obukhova E."/>
            <person name="Bogdanov V."/>
            <person name="Penin A."/>
            <person name="Logacheva M."/>
        </authorList>
    </citation>
    <scope>NUCLEOTIDE SEQUENCE</scope>
    <source>
        <strain evidence="3">Hsosn_3</strain>
        <tissue evidence="3">Leaf</tissue>
    </source>
</reference>
<dbReference type="InterPro" id="IPR032474">
    <property type="entry name" value="Argonaute_N"/>
</dbReference>